<feature type="transmembrane region" description="Helical" evidence="1">
    <location>
        <begin position="650"/>
        <end position="672"/>
    </location>
</feature>
<dbReference type="InterPro" id="IPR025297">
    <property type="entry name" value="DUF4159"/>
</dbReference>
<evidence type="ECO:0000259" key="2">
    <source>
        <dbReference type="Pfam" id="PF07584"/>
    </source>
</evidence>
<keyword evidence="1" id="KW-0472">Membrane</keyword>
<feature type="domain" description="DUF4159" evidence="3">
    <location>
        <begin position="723"/>
        <end position="944"/>
    </location>
</feature>
<keyword evidence="1" id="KW-1133">Transmembrane helix</keyword>
<evidence type="ECO:0000313" key="4">
    <source>
        <dbReference type="EMBL" id="MCP1337509.1"/>
    </source>
</evidence>
<feature type="transmembrane region" description="Helical" evidence="1">
    <location>
        <begin position="6"/>
        <end position="28"/>
    </location>
</feature>
<dbReference type="RefSeq" id="WP_269333474.1">
    <property type="nucleotide sequence ID" value="NZ_JAMZFT010000003.1"/>
</dbReference>
<keyword evidence="1" id="KW-0812">Transmembrane</keyword>
<dbReference type="Proteomes" id="UP001055804">
    <property type="component" value="Unassembled WGS sequence"/>
</dbReference>
<evidence type="ECO:0000259" key="3">
    <source>
        <dbReference type="Pfam" id="PF13709"/>
    </source>
</evidence>
<dbReference type="InterPro" id="IPR029062">
    <property type="entry name" value="Class_I_gatase-like"/>
</dbReference>
<dbReference type="CDD" id="cd03143">
    <property type="entry name" value="A4_beta-galactosidase_middle_domain"/>
    <property type="match status" value="2"/>
</dbReference>
<dbReference type="AlphaFoldDB" id="A0A9J6PDM6"/>
<dbReference type="Gene3D" id="3.40.50.12140">
    <property type="entry name" value="Domain of unknown function DUF4159"/>
    <property type="match status" value="1"/>
</dbReference>
<keyword evidence="5" id="KW-1185">Reference proteome</keyword>
<name>A0A9J6PDM6_9PROT</name>
<dbReference type="PANTHER" id="PTHR37464:SF1">
    <property type="entry name" value="BLL2463 PROTEIN"/>
    <property type="match status" value="1"/>
</dbReference>
<dbReference type="SUPFAM" id="SSF52317">
    <property type="entry name" value="Class I glutamine amidotransferase-like"/>
    <property type="match status" value="1"/>
</dbReference>
<dbReference type="InterPro" id="IPR024163">
    <property type="entry name" value="Aerotolerance_reg_N"/>
</dbReference>
<gene>
    <name evidence="4" type="ORF">NJQ99_13885</name>
</gene>
<feature type="transmembrane region" description="Helical" evidence="1">
    <location>
        <begin position="684"/>
        <end position="702"/>
    </location>
</feature>
<dbReference type="PANTHER" id="PTHR37464">
    <property type="entry name" value="BLL2463 PROTEIN"/>
    <property type="match status" value="1"/>
</dbReference>
<feature type="domain" description="Aerotolerance regulator N-terminal" evidence="2">
    <location>
        <begin position="8"/>
        <end position="81"/>
    </location>
</feature>
<dbReference type="NCBIfam" id="TIGR02226">
    <property type="entry name" value="two_anch"/>
    <property type="match status" value="1"/>
</dbReference>
<proteinExistence type="predicted"/>
<dbReference type="Pfam" id="PF13709">
    <property type="entry name" value="DUF4159"/>
    <property type="match status" value="1"/>
</dbReference>
<evidence type="ECO:0000313" key="5">
    <source>
        <dbReference type="Proteomes" id="UP001055804"/>
    </source>
</evidence>
<protein>
    <submittedName>
        <fullName evidence="4">DUF4159 domain-containing protein</fullName>
    </submittedName>
</protein>
<organism evidence="4 5">
    <name type="scientific">Futiania mangrovi</name>
    <dbReference type="NCBI Taxonomy" id="2959716"/>
    <lineage>
        <taxon>Bacteria</taxon>
        <taxon>Pseudomonadati</taxon>
        <taxon>Pseudomonadota</taxon>
        <taxon>Alphaproteobacteria</taxon>
        <taxon>Futianiales</taxon>
        <taxon>Futianiaceae</taxon>
        <taxon>Futiania</taxon>
    </lineage>
</organism>
<reference evidence="4" key="1">
    <citation type="submission" date="2022-06" db="EMBL/GenBank/DDBJ databases">
        <title>Isolation and Genomics of Futiania mangrovii gen. nov., sp. nov., a Rare and Metabolically-versatile member in the Class Alphaproteobacteria.</title>
        <authorList>
            <person name="Liu L."/>
            <person name="Huang W.-C."/>
            <person name="Pan J."/>
            <person name="Li J."/>
            <person name="Huang Y."/>
            <person name="Du H."/>
            <person name="Liu Y."/>
            <person name="Li M."/>
        </authorList>
    </citation>
    <scope>NUCLEOTIDE SEQUENCE</scope>
    <source>
        <strain evidence="4">FT118</strain>
    </source>
</reference>
<dbReference type="Gene3D" id="3.40.50.880">
    <property type="match status" value="1"/>
</dbReference>
<feature type="transmembrane region" description="Helical" evidence="1">
    <location>
        <begin position="61"/>
        <end position="83"/>
    </location>
</feature>
<evidence type="ECO:0000256" key="1">
    <source>
        <dbReference type="SAM" id="Phobius"/>
    </source>
</evidence>
<dbReference type="EMBL" id="JAMZFT010000003">
    <property type="protein sequence ID" value="MCP1337509.1"/>
    <property type="molecule type" value="Genomic_DNA"/>
</dbReference>
<accession>A0A9J6PDM6</accession>
<dbReference type="Pfam" id="PF07584">
    <property type="entry name" value="BatA"/>
    <property type="match status" value="1"/>
</dbReference>
<dbReference type="InterPro" id="IPR011933">
    <property type="entry name" value="Double_TM_dom"/>
</dbReference>
<sequence>MLSLGPLAFLSPWVLLGLAALPVIWWLVRITPPAPREAWFPALRLYLGLKEEERSSARTPWWLLLLRLVIAALVILGLAAPVLNPVARLGGEGPLVVLIDDGWTAAQDWEARRAMAEARIAEAAETGRTVHLLGTAPRETPLPAGPQTVAEARARLAALEPQPLLPDRAAAAARLTEVLEGGPRADIVWLSDGLDHGQARAAASALSQLGRVTLVAPEPGETPRALAPGAPEEASAAATQVRAVRAGGGAETLTVHAVAQSGPDATPRIAASAPAAFADGESEAVAAFDLPLALRNEIVRFEIAGLATTGARLLIDDRWQRRTVGIVSGRAIEAAQPLLSDLYYLEKALEPVARVMRGDLDALLAATSAPDMIVLADVGRLVPSEVEALEDWIARGGVLVRFAGPRLAAAEAGQIAAGNDALLPVRLRGGGRALGGALTWERAQELQPFDDTSPFTGLEVPGDVSVSRQVLAEPAPDLPQKTWARLADGTPLVTGEARGQGHLVLVHVTANTQWSALPLSGLYPAMLKRLVDIAPGVTAAASGPATSPAASGTATPAAAEARRFRLATALDERGGLSPVDGAPASVPVTAFAEPPSLAAPPGLYAAEGGGATRAMNALAPGAALTPLPSVIEIYQRIPYATGAERALGPWLLAAALALALVDTLLGMILRGLHPGARRPVPRGAAVLALAAALGAGVTFAPVPPASAQQADDATALAAALDVRLAYVRTGDPEVDELTEAGLAALTRVLAARTSVEGEDPVAVDPESDPLVFYPLIYWPVLPTQGPLSDAALKRLDDYMRTGGMVLFDTRDAQIAPIYSLGQGATPATQALRQLLGGLDLPPLEPVPDDHVLTKAFYLLQEFPGRYTGSQVWVAAQENRTELEDAGSTGATNDGVSPIVIGSHDWAAAWATDRSGRPLAGVVPGGERQRELAYRFGVNLVMYALTGNYKADQVHVPALLERLGQ</sequence>
<comment type="caution">
    <text evidence="4">The sequence shown here is derived from an EMBL/GenBank/DDBJ whole genome shotgun (WGS) entry which is preliminary data.</text>
</comment>